<organism evidence="3 4">
    <name type="scientific">Tamaricihabitans halophyticus</name>
    <dbReference type="NCBI Taxonomy" id="1262583"/>
    <lineage>
        <taxon>Bacteria</taxon>
        <taxon>Bacillati</taxon>
        <taxon>Actinomycetota</taxon>
        <taxon>Actinomycetes</taxon>
        <taxon>Pseudonocardiales</taxon>
        <taxon>Pseudonocardiaceae</taxon>
        <taxon>Tamaricihabitans</taxon>
    </lineage>
</organism>
<proteinExistence type="predicted"/>
<dbReference type="EMBL" id="SLXQ01000006">
    <property type="protein sequence ID" value="TCP51948.1"/>
    <property type="molecule type" value="Genomic_DNA"/>
</dbReference>
<protein>
    <recommendedName>
        <fullName evidence="5">DUF4878 domain-containing protein</fullName>
    </recommendedName>
</protein>
<evidence type="ECO:0000313" key="4">
    <source>
        <dbReference type="Proteomes" id="UP000294911"/>
    </source>
</evidence>
<keyword evidence="2" id="KW-1133">Transmembrane helix</keyword>
<keyword evidence="2" id="KW-0812">Transmembrane</keyword>
<evidence type="ECO:0000313" key="3">
    <source>
        <dbReference type="EMBL" id="TCP51948.1"/>
    </source>
</evidence>
<feature type="region of interest" description="Disordered" evidence="1">
    <location>
        <begin position="186"/>
        <end position="207"/>
    </location>
</feature>
<feature type="compositionally biased region" description="Low complexity" evidence="1">
    <location>
        <begin position="191"/>
        <end position="201"/>
    </location>
</feature>
<dbReference type="RefSeq" id="WP_132877813.1">
    <property type="nucleotide sequence ID" value="NZ_SLXQ01000006.1"/>
</dbReference>
<dbReference type="AlphaFoldDB" id="A0A4R2QTA9"/>
<name>A0A4R2QTA9_9PSEU</name>
<gene>
    <name evidence="3" type="ORF">EV191_106112</name>
</gene>
<feature type="region of interest" description="Disordered" evidence="1">
    <location>
        <begin position="69"/>
        <end position="92"/>
    </location>
</feature>
<feature type="region of interest" description="Disordered" evidence="1">
    <location>
        <begin position="1"/>
        <end position="37"/>
    </location>
</feature>
<keyword evidence="4" id="KW-1185">Reference proteome</keyword>
<dbReference type="Proteomes" id="UP000294911">
    <property type="component" value="Unassembled WGS sequence"/>
</dbReference>
<sequence>MSVPAWQGPPGPPQGPPPGGPYGPQGGYPPPPPPPPKQKRTLLPWLLGSAALLVVLIVVLVIVLTTGGDDDEGGGVLTGGDSSSQQDLSSPEAAARTFVEVLQTNDVDAVLEISCAQAKQEGAPPERMERVIKQMGAALSAAEFGESREASEPGMREVPYTLEQTGDSQTESFLMFKQEGGKWLWCGAGGSSNPNGPGANGPEPPGN</sequence>
<reference evidence="3 4" key="1">
    <citation type="submission" date="2019-03" db="EMBL/GenBank/DDBJ databases">
        <title>Genomic Encyclopedia of Type Strains, Phase IV (KMG-IV): sequencing the most valuable type-strain genomes for metagenomic binning, comparative biology and taxonomic classification.</title>
        <authorList>
            <person name="Goeker M."/>
        </authorList>
    </citation>
    <scope>NUCLEOTIDE SEQUENCE [LARGE SCALE GENOMIC DNA]</scope>
    <source>
        <strain evidence="3 4">DSM 45765</strain>
    </source>
</reference>
<comment type="caution">
    <text evidence="3">The sequence shown here is derived from an EMBL/GenBank/DDBJ whole genome shotgun (WGS) entry which is preliminary data.</text>
</comment>
<keyword evidence="2" id="KW-0472">Membrane</keyword>
<feature type="transmembrane region" description="Helical" evidence="2">
    <location>
        <begin position="42"/>
        <end position="64"/>
    </location>
</feature>
<evidence type="ECO:0000256" key="2">
    <source>
        <dbReference type="SAM" id="Phobius"/>
    </source>
</evidence>
<evidence type="ECO:0008006" key="5">
    <source>
        <dbReference type="Google" id="ProtNLM"/>
    </source>
</evidence>
<feature type="compositionally biased region" description="Low complexity" evidence="1">
    <location>
        <begin position="79"/>
        <end position="90"/>
    </location>
</feature>
<accession>A0A4R2QTA9</accession>
<evidence type="ECO:0000256" key="1">
    <source>
        <dbReference type="SAM" id="MobiDB-lite"/>
    </source>
</evidence>
<feature type="compositionally biased region" description="Pro residues" evidence="1">
    <location>
        <begin position="7"/>
        <end position="36"/>
    </location>
</feature>